<dbReference type="AlphaFoldDB" id="A0A078R7N0"/>
<name>A0A078R7N0_PHOVU</name>
<protein>
    <submittedName>
        <fullName evidence="1">Uncharacterized protein</fullName>
    </submittedName>
</protein>
<proteinExistence type="predicted"/>
<dbReference type="PATRIC" id="fig|1339350.3.peg.1897"/>
<sequence length="180" mass="20980">MFKPMVYCQNSQSKTKAVTLVFKREELLYDAENYSFVEGDIMQAEDEHARHQVFDIGQDGNVDRVTRILNLVHSECVEMLFPYTKEEISDKQEPLDNVMTVPEEYLITLVLPVEFSLSTVKLLKHLIHEYMVCKVLADWMSITNPGSQANWEDKARNIRIKIQTSLVSRKGKIRRKLKPF</sequence>
<accession>A0A078R7N0</accession>
<evidence type="ECO:0000313" key="1">
    <source>
        <dbReference type="EMBL" id="KDS31325.1"/>
    </source>
</evidence>
<gene>
    <name evidence="1" type="ORF">M097_1971</name>
</gene>
<dbReference type="EMBL" id="JNHI01000009">
    <property type="protein sequence ID" value="KDS31325.1"/>
    <property type="molecule type" value="Genomic_DNA"/>
</dbReference>
<reference evidence="1 2" key="1">
    <citation type="submission" date="2014-04" db="EMBL/GenBank/DDBJ databases">
        <authorList>
            <person name="Sears C."/>
            <person name="Carroll K."/>
            <person name="Sack B.R."/>
            <person name="Qadri F."/>
            <person name="Myers L.L."/>
            <person name="Chung G.-T."/>
            <person name="Escheverria P."/>
            <person name="Fraser C.M."/>
            <person name="Sadzewicz L."/>
            <person name="Shefchek K.A."/>
            <person name="Tallon L."/>
            <person name="Das S.P."/>
            <person name="Daugherty S."/>
            <person name="Mongodin E.F."/>
        </authorList>
    </citation>
    <scope>NUCLEOTIDE SEQUENCE [LARGE SCALE GENOMIC DNA]</scope>
    <source>
        <strain evidence="2">3775 SL(B) 10 (iv)</strain>
    </source>
</reference>
<evidence type="ECO:0000313" key="2">
    <source>
        <dbReference type="Proteomes" id="UP000028134"/>
    </source>
</evidence>
<dbReference type="Proteomes" id="UP000028134">
    <property type="component" value="Unassembled WGS sequence"/>
</dbReference>
<comment type="caution">
    <text evidence="1">The sequence shown here is derived from an EMBL/GenBank/DDBJ whole genome shotgun (WGS) entry which is preliminary data.</text>
</comment>
<organism evidence="1 2">
    <name type="scientific">Phocaeicola vulgatus str. 3775 SL</name>
    <name type="common">B</name>
    <name type="synonym">iv</name>
    <dbReference type="NCBI Taxonomy" id="1339350"/>
    <lineage>
        <taxon>Bacteria</taxon>
        <taxon>Pseudomonadati</taxon>
        <taxon>Bacteroidota</taxon>
        <taxon>Bacteroidia</taxon>
        <taxon>Bacteroidales</taxon>
        <taxon>Bacteroidaceae</taxon>
        <taxon>Phocaeicola</taxon>
    </lineage>
</organism>